<organism evidence="2 3">
    <name type="scientific">Plakobranchus ocellatus</name>
    <dbReference type="NCBI Taxonomy" id="259542"/>
    <lineage>
        <taxon>Eukaryota</taxon>
        <taxon>Metazoa</taxon>
        <taxon>Spiralia</taxon>
        <taxon>Lophotrochozoa</taxon>
        <taxon>Mollusca</taxon>
        <taxon>Gastropoda</taxon>
        <taxon>Heterobranchia</taxon>
        <taxon>Euthyneura</taxon>
        <taxon>Panpulmonata</taxon>
        <taxon>Sacoglossa</taxon>
        <taxon>Placobranchoidea</taxon>
        <taxon>Plakobranchidae</taxon>
        <taxon>Plakobranchus</taxon>
    </lineage>
</organism>
<dbReference type="InterPro" id="IPR045587">
    <property type="entry name" value="FKTN_N"/>
</dbReference>
<evidence type="ECO:0000313" key="2">
    <source>
        <dbReference type="EMBL" id="GFN96833.1"/>
    </source>
</evidence>
<dbReference type="Proteomes" id="UP000735302">
    <property type="component" value="Unassembled WGS sequence"/>
</dbReference>
<protein>
    <submittedName>
        <fullName evidence="2">Fukutin</fullName>
    </submittedName>
</protein>
<feature type="domain" description="Ribitol-5-phosphate transferase FKTN N-terminal" evidence="1">
    <location>
        <begin position="20"/>
        <end position="173"/>
    </location>
</feature>
<comment type="caution">
    <text evidence="2">The sequence shown here is derived from an EMBL/GenBank/DDBJ whole genome shotgun (WGS) entry which is preliminary data.</text>
</comment>
<dbReference type="EMBL" id="BLXT01002709">
    <property type="protein sequence ID" value="GFN96833.1"/>
    <property type="molecule type" value="Genomic_DNA"/>
</dbReference>
<evidence type="ECO:0000313" key="3">
    <source>
        <dbReference type="Proteomes" id="UP000735302"/>
    </source>
</evidence>
<reference evidence="2 3" key="1">
    <citation type="journal article" date="2021" name="Elife">
        <title>Chloroplast acquisition without the gene transfer in kleptoplastic sea slugs, Plakobranchus ocellatus.</title>
        <authorList>
            <person name="Maeda T."/>
            <person name="Takahashi S."/>
            <person name="Yoshida T."/>
            <person name="Shimamura S."/>
            <person name="Takaki Y."/>
            <person name="Nagai Y."/>
            <person name="Toyoda A."/>
            <person name="Suzuki Y."/>
            <person name="Arimoto A."/>
            <person name="Ishii H."/>
            <person name="Satoh N."/>
            <person name="Nishiyama T."/>
            <person name="Hasebe M."/>
            <person name="Maruyama T."/>
            <person name="Minagawa J."/>
            <person name="Obokata J."/>
            <person name="Shigenobu S."/>
        </authorList>
    </citation>
    <scope>NUCLEOTIDE SEQUENCE [LARGE SCALE GENOMIC DNA]</scope>
</reference>
<name>A0AAV3ZSH3_9GAST</name>
<keyword evidence="3" id="KW-1185">Reference proteome</keyword>
<proteinExistence type="predicted"/>
<sequence length="180" mass="21085">MQIFFIPRIFQLLTPPKILEEKLPWEAVKIFLNKCEASGLPVFVIEPSLLRAIRNQNVRRIELWNTAKQTIVTFGVISPGLDQLHLVMSAMKREDFDYWEKNDPDPRGLSLTARRSYRVVPSHYLLWMPIETNLPMLIHIVVFYKRGEYLWQAPIQDVDHVPPFSMDYVPFTKTAAAFKK</sequence>
<gene>
    <name evidence="2" type="ORF">PoB_002333900</name>
</gene>
<dbReference type="Pfam" id="PF19737">
    <property type="entry name" value="FKTN_N"/>
    <property type="match status" value="1"/>
</dbReference>
<accession>A0AAV3ZSH3</accession>
<dbReference type="AlphaFoldDB" id="A0AAV3ZSH3"/>
<evidence type="ECO:0000259" key="1">
    <source>
        <dbReference type="Pfam" id="PF19737"/>
    </source>
</evidence>